<name>A0A8H7YND4_AJECA</name>
<protein>
    <submittedName>
        <fullName evidence="1">Uncharacterized protein</fullName>
    </submittedName>
</protein>
<gene>
    <name evidence="1" type="ORF">I7I52_05853</name>
</gene>
<organism evidence="1 2">
    <name type="scientific">Ajellomyces capsulatus</name>
    <name type="common">Darling's disease fungus</name>
    <name type="synonym">Histoplasma capsulatum</name>
    <dbReference type="NCBI Taxonomy" id="5037"/>
    <lineage>
        <taxon>Eukaryota</taxon>
        <taxon>Fungi</taxon>
        <taxon>Dikarya</taxon>
        <taxon>Ascomycota</taxon>
        <taxon>Pezizomycotina</taxon>
        <taxon>Eurotiomycetes</taxon>
        <taxon>Eurotiomycetidae</taxon>
        <taxon>Onygenales</taxon>
        <taxon>Ajellomycetaceae</taxon>
        <taxon>Histoplasma</taxon>
    </lineage>
</organism>
<proteinExistence type="predicted"/>
<accession>A0A8H7YND4</accession>
<dbReference type="AlphaFoldDB" id="A0A8H7YND4"/>
<sequence>MHSPAHKPESSSHPRFNPHRSITFLNSDLQLSEAFATRSSVYYSNSILLSAGSYTTHKLPRERLGTYN</sequence>
<dbReference type="Proteomes" id="UP000670092">
    <property type="component" value="Unassembled WGS sequence"/>
</dbReference>
<reference evidence="1 2" key="1">
    <citation type="submission" date="2021-01" db="EMBL/GenBank/DDBJ databases">
        <title>Chromosome-level genome assembly of a human fungal pathogen reveals clustering of transcriptionally co-regulated genes.</title>
        <authorList>
            <person name="Voorhies M."/>
            <person name="Cohen S."/>
            <person name="Shea T.P."/>
            <person name="Petrus S."/>
            <person name="Munoz J.F."/>
            <person name="Poplawski S."/>
            <person name="Goldman W.E."/>
            <person name="Michael T."/>
            <person name="Cuomo C.A."/>
            <person name="Sil A."/>
            <person name="Beyhan S."/>
        </authorList>
    </citation>
    <scope>NUCLEOTIDE SEQUENCE [LARGE SCALE GENOMIC DNA]</scope>
    <source>
        <strain evidence="1 2">G184AR</strain>
    </source>
</reference>
<dbReference type="EMBL" id="JAEVHI010000003">
    <property type="protein sequence ID" value="KAG5295555.1"/>
    <property type="molecule type" value="Genomic_DNA"/>
</dbReference>
<dbReference type="VEuPathDB" id="FungiDB:I7I52_05853"/>
<evidence type="ECO:0000313" key="1">
    <source>
        <dbReference type="EMBL" id="KAG5295555.1"/>
    </source>
</evidence>
<comment type="caution">
    <text evidence="1">The sequence shown here is derived from an EMBL/GenBank/DDBJ whole genome shotgun (WGS) entry which is preliminary data.</text>
</comment>
<evidence type="ECO:0000313" key="2">
    <source>
        <dbReference type="Proteomes" id="UP000670092"/>
    </source>
</evidence>